<evidence type="ECO:0000313" key="8">
    <source>
        <dbReference type="EMBL" id="GLQ67215.1"/>
    </source>
</evidence>
<dbReference type="NCBIfam" id="NF045542">
    <property type="entry name" value="Clp_rel_HeadMat"/>
    <property type="match status" value="1"/>
</dbReference>
<dbReference type="SUPFAM" id="SSF52096">
    <property type="entry name" value="ClpP/crotonase"/>
    <property type="match status" value="1"/>
</dbReference>
<name>A0ABQ5WUJ4_9PROT</name>
<protein>
    <recommendedName>
        <fullName evidence="6">ATP-dependent Clp protease proteolytic subunit</fullName>
    </recommendedName>
</protein>
<keyword evidence="3" id="KW-0645">Protease</keyword>
<evidence type="ECO:0000256" key="3">
    <source>
        <dbReference type="ARBA" id="ARBA00022670"/>
    </source>
</evidence>
<dbReference type="RefSeq" id="WP_099286676.1">
    <property type="nucleotide sequence ID" value="NZ_BEWP01000006.1"/>
</dbReference>
<feature type="region of interest" description="Disordered" evidence="7">
    <location>
        <begin position="200"/>
        <end position="219"/>
    </location>
</feature>
<keyword evidence="5" id="KW-0720">Serine protease</keyword>
<keyword evidence="4" id="KW-0378">Hydrolase</keyword>
<keyword evidence="9" id="KW-1185">Reference proteome</keyword>
<dbReference type="InterPro" id="IPR029045">
    <property type="entry name" value="ClpP/crotonase-like_dom_sf"/>
</dbReference>
<dbReference type="PRINTS" id="PR00127">
    <property type="entry name" value="CLPPROTEASEP"/>
</dbReference>
<evidence type="ECO:0000256" key="6">
    <source>
        <dbReference type="RuleBase" id="RU003567"/>
    </source>
</evidence>
<dbReference type="Proteomes" id="UP001156629">
    <property type="component" value="Unassembled WGS sequence"/>
</dbReference>
<proteinExistence type="inferred from homology"/>
<dbReference type="InterPro" id="IPR001907">
    <property type="entry name" value="ClpP"/>
</dbReference>
<comment type="similarity">
    <text evidence="1 6">Belongs to the peptidase S14 family.</text>
</comment>
<dbReference type="CDD" id="cd07016">
    <property type="entry name" value="S14_ClpP_1"/>
    <property type="match status" value="1"/>
</dbReference>
<gene>
    <name evidence="8" type="ORF">GCM10007870_28000</name>
</gene>
<accession>A0ABQ5WUJ4</accession>
<dbReference type="PANTHER" id="PTHR10381:SF70">
    <property type="entry name" value="ATP-DEPENDENT CLP PROTEASE PROTEOLYTIC SUBUNIT"/>
    <property type="match status" value="1"/>
</dbReference>
<evidence type="ECO:0000256" key="5">
    <source>
        <dbReference type="ARBA" id="ARBA00022825"/>
    </source>
</evidence>
<evidence type="ECO:0000256" key="2">
    <source>
        <dbReference type="ARBA" id="ARBA00022490"/>
    </source>
</evidence>
<dbReference type="EMBL" id="BSNV01000049">
    <property type="protein sequence ID" value="GLQ67215.1"/>
    <property type="molecule type" value="Genomic_DNA"/>
</dbReference>
<dbReference type="InterPro" id="IPR023562">
    <property type="entry name" value="ClpP/TepA"/>
</dbReference>
<dbReference type="Gene3D" id="3.90.226.10">
    <property type="entry name" value="2-enoyl-CoA Hydratase, Chain A, domain 1"/>
    <property type="match status" value="1"/>
</dbReference>
<reference evidence="9" key="1">
    <citation type="journal article" date="2019" name="Int. J. Syst. Evol. Microbiol.">
        <title>The Global Catalogue of Microorganisms (GCM) 10K type strain sequencing project: providing services to taxonomists for standard genome sequencing and annotation.</title>
        <authorList>
            <consortium name="The Broad Institute Genomics Platform"/>
            <consortium name="The Broad Institute Genome Sequencing Center for Infectious Disease"/>
            <person name="Wu L."/>
            <person name="Ma J."/>
        </authorList>
    </citation>
    <scope>NUCLEOTIDE SEQUENCE [LARGE SCALE GENOMIC DNA]</scope>
    <source>
        <strain evidence="9">NBRC 3266</strain>
    </source>
</reference>
<comment type="caution">
    <text evidence="8">The sequence shown here is derived from an EMBL/GenBank/DDBJ whole genome shotgun (WGS) entry which is preliminary data.</text>
</comment>
<evidence type="ECO:0000313" key="9">
    <source>
        <dbReference type="Proteomes" id="UP001156629"/>
    </source>
</evidence>
<dbReference type="GeneID" id="76194804"/>
<evidence type="ECO:0000256" key="7">
    <source>
        <dbReference type="SAM" id="MobiDB-lite"/>
    </source>
</evidence>
<dbReference type="Pfam" id="PF00574">
    <property type="entry name" value="CLP_protease"/>
    <property type="match status" value="1"/>
</dbReference>
<organism evidence="8 9">
    <name type="scientific">Gluconobacter kondonii</name>
    <dbReference type="NCBI Taxonomy" id="941463"/>
    <lineage>
        <taxon>Bacteria</taxon>
        <taxon>Pseudomonadati</taxon>
        <taxon>Pseudomonadota</taxon>
        <taxon>Alphaproteobacteria</taxon>
        <taxon>Acetobacterales</taxon>
        <taxon>Acetobacteraceae</taxon>
        <taxon>Gluconobacter</taxon>
    </lineage>
</organism>
<evidence type="ECO:0000256" key="1">
    <source>
        <dbReference type="ARBA" id="ARBA00007039"/>
    </source>
</evidence>
<dbReference type="PANTHER" id="PTHR10381">
    <property type="entry name" value="ATP-DEPENDENT CLP PROTEASE PROTEOLYTIC SUBUNIT"/>
    <property type="match status" value="1"/>
</dbReference>
<evidence type="ECO:0000256" key="4">
    <source>
        <dbReference type="ARBA" id="ARBA00022801"/>
    </source>
</evidence>
<keyword evidence="2" id="KW-0963">Cytoplasm</keyword>
<sequence>MKRYDAQAGRFSNRALLAFTQAGLPQTLSSRPRADGKPAEILLYDEIGFWGVTAKDFAGQLAQVGPGPINLRINSPGGDVFDGLAIYSSLKQHDGAVNVIIDGLAASAASYIALAGDTVSIAPNAFMMIHNAWGLVIGNKADMTATAGVMSKIDGQMAALYSGKTGQSVDAISAQMDAETWFTAQEALDAGLADVIVDDDRSGGSAPSAKATQSPPEDLLAQAGEIALASRRRMARLAEAENTL</sequence>